<dbReference type="Proteomes" id="UP000823941">
    <property type="component" value="Chromosome 19"/>
</dbReference>
<protein>
    <recommendedName>
        <fullName evidence="2">ASCH domain-containing protein</fullName>
    </recommendedName>
</protein>
<dbReference type="InterPro" id="IPR009349">
    <property type="entry name" value="TRIP4/RQT4_C2HC5_Znf"/>
</dbReference>
<evidence type="ECO:0000256" key="1">
    <source>
        <dbReference type="SAM" id="MobiDB-lite"/>
    </source>
</evidence>
<evidence type="ECO:0000313" key="4">
    <source>
        <dbReference type="Proteomes" id="UP000823941"/>
    </source>
</evidence>
<dbReference type="EMBL" id="JAHIBW010000019">
    <property type="protein sequence ID" value="KAG7301682.1"/>
    <property type="molecule type" value="Genomic_DNA"/>
</dbReference>
<sequence>MEQWLSESLSRILAFEVPEDLINYILDIKNEGDLNEYMKTLLDFDNPQHKNFYLELSRRKFSNKGSSLPKQQKKKISKSKAQSEPVTSVEEPPGISPEKETAGAGKKKTKYVNLYSQEGKNAQVVLLKGRHHCECQASKHELVNNCVQCGRIVCKQEGSGPCLFCGNLVCTPAEQREINQKTKASAALAEQLREKGRPRGWEAAVTHRNRLLEFDRTSERRTHVTDDDSDYFSSNSVWLSASERERLGRYQQSLHDKKHAGRLSKKINFDFADSDYFSSNSVWLSASERERLGRYQQSLHDKKHAGRLSKKINFDFAGRQIVEDTTIEHEVDEDKIREMTSARASHAGFDTAWFGGGAADRDVAPGVNSELLQFDPSVESYSSITTRPSNPGALRVQDPELQEMCDDGRCLSMHQPWASLLVEGIKMHEGRTWYTSHRGRLWIASTVKPPDQEVVRALENQYRALYPDKQIEFPKFYPTGCLLGCVNVDDCLPEEEYQKKYPNGESDSPFVFICSHPVSLKLRFPVKGQHKIYQLDKTIHQAAVKCIQKMSKIQADASG</sequence>
<dbReference type="PANTHER" id="PTHR12963">
    <property type="entry name" value="THYROID RECEPTOR INTERACTING PROTEIN RELATED"/>
    <property type="match status" value="1"/>
</dbReference>
<dbReference type="InterPro" id="IPR015947">
    <property type="entry name" value="PUA-like_sf"/>
</dbReference>
<dbReference type="SUPFAM" id="SSF88697">
    <property type="entry name" value="PUA domain-like"/>
    <property type="match status" value="1"/>
</dbReference>
<dbReference type="InterPro" id="IPR007374">
    <property type="entry name" value="ASCH_domain"/>
</dbReference>
<comment type="caution">
    <text evidence="3">The sequence shown here is derived from an EMBL/GenBank/DDBJ whole genome shotgun (WGS) entry which is preliminary data.</text>
</comment>
<accession>A0ABQ7Q8X0</accession>
<feature type="region of interest" description="Disordered" evidence="1">
    <location>
        <begin position="63"/>
        <end position="107"/>
    </location>
</feature>
<dbReference type="Pfam" id="PF04266">
    <property type="entry name" value="ASCH"/>
    <property type="match status" value="1"/>
</dbReference>
<dbReference type="InterPro" id="IPR056994">
    <property type="entry name" value="TRI4_N"/>
</dbReference>
<dbReference type="Pfam" id="PF06221">
    <property type="entry name" value="zf-C2HC5"/>
    <property type="match status" value="1"/>
</dbReference>
<reference evidence="3 4" key="1">
    <citation type="submission" date="2021-06" db="EMBL/GenBank/DDBJ databases">
        <title>A haploid diamondback moth (Plutella xylostella L.) genome assembly resolves 31 chromosomes and identifies a diamide resistance mutation.</title>
        <authorList>
            <person name="Ward C.M."/>
            <person name="Perry K.D."/>
            <person name="Baker G."/>
            <person name="Powis K."/>
            <person name="Heckel D.G."/>
            <person name="Baxter S.W."/>
        </authorList>
    </citation>
    <scope>NUCLEOTIDE SEQUENCE [LARGE SCALE GENOMIC DNA]</scope>
    <source>
        <strain evidence="3 4">LV</strain>
        <tissue evidence="3">Single pupa</tissue>
    </source>
</reference>
<keyword evidence="4" id="KW-1185">Reference proteome</keyword>
<dbReference type="Gene3D" id="2.30.130.30">
    <property type="entry name" value="Hypothetical protein"/>
    <property type="match status" value="1"/>
</dbReference>
<dbReference type="Pfam" id="PF23134">
    <property type="entry name" value="TRIP4_3rd"/>
    <property type="match status" value="2"/>
</dbReference>
<dbReference type="InterPro" id="IPR056993">
    <property type="entry name" value="TRIP4_3rd_dom"/>
</dbReference>
<feature type="domain" description="ASCH" evidence="2">
    <location>
        <begin position="411"/>
        <end position="524"/>
    </location>
</feature>
<proteinExistence type="predicted"/>
<dbReference type="CDD" id="cd06554">
    <property type="entry name" value="ASCH_ASC-1_like"/>
    <property type="match status" value="1"/>
</dbReference>
<name>A0ABQ7Q8X0_PLUXY</name>
<dbReference type="Pfam" id="PF23135">
    <property type="entry name" value="TRI4_N"/>
    <property type="match status" value="1"/>
</dbReference>
<organism evidence="3 4">
    <name type="scientific">Plutella xylostella</name>
    <name type="common">Diamondback moth</name>
    <name type="synonym">Plutella maculipennis</name>
    <dbReference type="NCBI Taxonomy" id="51655"/>
    <lineage>
        <taxon>Eukaryota</taxon>
        <taxon>Metazoa</taxon>
        <taxon>Ecdysozoa</taxon>
        <taxon>Arthropoda</taxon>
        <taxon>Hexapoda</taxon>
        <taxon>Insecta</taxon>
        <taxon>Pterygota</taxon>
        <taxon>Neoptera</taxon>
        <taxon>Endopterygota</taxon>
        <taxon>Lepidoptera</taxon>
        <taxon>Glossata</taxon>
        <taxon>Ditrysia</taxon>
        <taxon>Yponomeutoidea</taxon>
        <taxon>Plutellidae</taxon>
        <taxon>Plutella</taxon>
    </lineage>
</organism>
<dbReference type="PANTHER" id="PTHR12963:SF4">
    <property type="entry name" value="ACTIVATING SIGNAL COINTEGRATOR 1"/>
    <property type="match status" value="1"/>
</dbReference>
<gene>
    <name evidence="3" type="ORF">JYU34_014657</name>
</gene>
<dbReference type="InterPro" id="IPR039128">
    <property type="entry name" value="TRIP4-like"/>
</dbReference>
<evidence type="ECO:0000313" key="3">
    <source>
        <dbReference type="EMBL" id="KAG7301682.1"/>
    </source>
</evidence>
<dbReference type="SMART" id="SM01022">
    <property type="entry name" value="ASCH"/>
    <property type="match status" value="1"/>
</dbReference>
<evidence type="ECO:0000259" key="2">
    <source>
        <dbReference type="SMART" id="SM01022"/>
    </source>
</evidence>